<name>A0A420XX14_9PEZI</name>
<keyword evidence="1" id="KW-0812">Transmembrane</keyword>
<feature type="transmembrane region" description="Helical" evidence="1">
    <location>
        <begin position="20"/>
        <end position="41"/>
    </location>
</feature>
<dbReference type="Pfam" id="PF06127">
    <property type="entry name" value="Mpo1-like"/>
    <property type="match status" value="1"/>
</dbReference>
<dbReference type="EMBL" id="QVQW01000116">
    <property type="protein sequence ID" value="RKU40195.1"/>
    <property type="molecule type" value="Genomic_DNA"/>
</dbReference>
<proteinExistence type="predicted"/>
<keyword evidence="1" id="KW-0472">Membrane</keyword>
<protein>
    <recommendedName>
        <fullName evidence="4">DUF962 domain protein</fullName>
    </recommendedName>
</protein>
<evidence type="ECO:0008006" key="4">
    <source>
        <dbReference type="Google" id="ProtNLM"/>
    </source>
</evidence>
<dbReference type="Proteomes" id="UP000275385">
    <property type="component" value="Unassembled WGS sequence"/>
</dbReference>
<dbReference type="GO" id="GO:0005783">
    <property type="term" value="C:endoplasmic reticulum"/>
    <property type="evidence" value="ECO:0007669"/>
    <property type="project" value="TreeGrafter"/>
</dbReference>
<feature type="transmembrane region" description="Helical" evidence="1">
    <location>
        <begin position="142"/>
        <end position="162"/>
    </location>
</feature>
<sequence>MSTFNLEKQLTFYGAYHHNGVNIAIHMACVPLILATFFTLATNTGPLFHVPQWLSVPYLSPNLGTFFAFLWGGLYVLLEPVAGTALAVLCVASAAIGNQLRLANPTQTNQWALGLHIVSWLLQFVGHGKFEGRAPALLDNLFQAIFLAPLFVWLELLFMLGYRPELKARVDKAVAIEVEKFRSKKALKNGKAQ</sequence>
<evidence type="ECO:0000256" key="1">
    <source>
        <dbReference type="SAM" id="Phobius"/>
    </source>
</evidence>
<dbReference type="GO" id="GO:0046521">
    <property type="term" value="P:sphingoid catabolic process"/>
    <property type="evidence" value="ECO:0007669"/>
    <property type="project" value="TreeGrafter"/>
</dbReference>
<gene>
    <name evidence="2" type="ORF">DL546_002557</name>
</gene>
<dbReference type="InterPro" id="IPR009305">
    <property type="entry name" value="Mpo1-like"/>
</dbReference>
<dbReference type="GO" id="GO:0016020">
    <property type="term" value="C:membrane"/>
    <property type="evidence" value="ECO:0007669"/>
    <property type="project" value="GOC"/>
</dbReference>
<dbReference type="AlphaFoldDB" id="A0A420XX14"/>
<comment type="caution">
    <text evidence="2">The sequence shown here is derived from an EMBL/GenBank/DDBJ whole genome shotgun (WGS) entry which is preliminary data.</text>
</comment>
<keyword evidence="1" id="KW-1133">Transmembrane helix</keyword>
<dbReference type="OrthoDB" id="2124888at2759"/>
<feature type="transmembrane region" description="Helical" evidence="1">
    <location>
        <begin position="112"/>
        <end position="130"/>
    </location>
</feature>
<accession>A0A420XX14</accession>
<organism evidence="2 3">
    <name type="scientific">Coniochaeta pulveracea</name>
    <dbReference type="NCBI Taxonomy" id="177199"/>
    <lineage>
        <taxon>Eukaryota</taxon>
        <taxon>Fungi</taxon>
        <taxon>Dikarya</taxon>
        <taxon>Ascomycota</taxon>
        <taxon>Pezizomycotina</taxon>
        <taxon>Sordariomycetes</taxon>
        <taxon>Sordariomycetidae</taxon>
        <taxon>Coniochaetales</taxon>
        <taxon>Coniochaetaceae</taxon>
        <taxon>Coniochaeta</taxon>
    </lineage>
</organism>
<evidence type="ECO:0000313" key="2">
    <source>
        <dbReference type="EMBL" id="RKU40195.1"/>
    </source>
</evidence>
<reference evidence="2 3" key="1">
    <citation type="submission" date="2018-08" db="EMBL/GenBank/DDBJ databases">
        <title>Draft genome of the lignicolous fungus Coniochaeta pulveracea.</title>
        <authorList>
            <person name="Borstlap C.J."/>
            <person name="De Witt R.N."/>
            <person name="Botha A."/>
            <person name="Volschenk H."/>
        </authorList>
    </citation>
    <scope>NUCLEOTIDE SEQUENCE [LARGE SCALE GENOMIC DNA]</scope>
    <source>
        <strain evidence="2 3">CAB683</strain>
    </source>
</reference>
<evidence type="ECO:0000313" key="3">
    <source>
        <dbReference type="Proteomes" id="UP000275385"/>
    </source>
</evidence>
<dbReference type="PANTHER" id="PTHR28026">
    <property type="entry name" value="DUF962 DOMAIN PROTEIN (AFU_ORTHOLOGUE AFUA_8G05310)"/>
    <property type="match status" value="1"/>
</dbReference>
<dbReference type="PANTHER" id="PTHR28026:SF9">
    <property type="entry name" value="2-HYDROXY-PALMITIC ACID DIOXYGENASE MPO1"/>
    <property type="match status" value="1"/>
</dbReference>
<keyword evidence="3" id="KW-1185">Reference proteome</keyword>